<keyword evidence="3" id="KW-0472">Membrane</keyword>
<evidence type="ECO:0000256" key="2">
    <source>
        <dbReference type="SAM" id="MobiDB-lite"/>
    </source>
</evidence>
<evidence type="ECO:0000256" key="3">
    <source>
        <dbReference type="SAM" id="Phobius"/>
    </source>
</evidence>
<dbReference type="Proteomes" id="UP000276899">
    <property type="component" value="Chromosome"/>
</dbReference>
<feature type="compositionally biased region" description="Low complexity" evidence="2">
    <location>
        <begin position="523"/>
        <end position="552"/>
    </location>
</feature>
<keyword evidence="3" id="KW-0812">Transmembrane</keyword>
<proteinExistence type="predicted"/>
<feature type="region of interest" description="Disordered" evidence="2">
    <location>
        <begin position="520"/>
        <end position="590"/>
    </location>
</feature>
<dbReference type="EMBL" id="LR134363">
    <property type="protein sequence ID" value="VEG74361.1"/>
    <property type="molecule type" value="Genomic_DNA"/>
</dbReference>
<keyword evidence="3" id="KW-1133">Transmembrane helix</keyword>
<dbReference type="AlphaFoldDB" id="A0A448KBR7"/>
<evidence type="ECO:0000313" key="4">
    <source>
        <dbReference type="EMBL" id="VEG74361.1"/>
    </source>
</evidence>
<gene>
    <name evidence="4" type="ORF">NCTC11923_00995</name>
</gene>
<reference evidence="4 5" key="1">
    <citation type="submission" date="2018-12" db="EMBL/GenBank/DDBJ databases">
        <authorList>
            <consortium name="Pathogen Informatics"/>
        </authorList>
    </citation>
    <scope>NUCLEOTIDE SEQUENCE [LARGE SCALE GENOMIC DNA]</scope>
    <source>
        <strain evidence="4 5">NCTC11923</strain>
    </source>
</reference>
<feature type="transmembrane region" description="Helical" evidence="3">
    <location>
        <begin position="480"/>
        <end position="502"/>
    </location>
</feature>
<feature type="coiled-coil region" evidence="1">
    <location>
        <begin position="428"/>
        <end position="476"/>
    </location>
</feature>
<feature type="compositionally biased region" description="Pro residues" evidence="2">
    <location>
        <begin position="553"/>
        <end position="567"/>
    </location>
</feature>
<organism evidence="4 5">
    <name type="scientific">Actinomyces slackii</name>
    <dbReference type="NCBI Taxonomy" id="52774"/>
    <lineage>
        <taxon>Bacteria</taxon>
        <taxon>Bacillati</taxon>
        <taxon>Actinomycetota</taxon>
        <taxon>Actinomycetes</taxon>
        <taxon>Actinomycetales</taxon>
        <taxon>Actinomycetaceae</taxon>
        <taxon>Actinomyces</taxon>
    </lineage>
</organism>
<protein>
    <submittedName>
        <fullName evidence="4">Uncharacterized protein</fullName>
    </submittedName>
</protein>
<keyword evidence="1" id="KW-0175">Coiled coil</keyword>
<sequence length="590" mass="65239">MTDGQSTQPAHAQGTGFIHLNDPQEMRLITLWKAEAADGWETTFKNWNDGALNLRARDRAGRRRNASSFWRAGYVHPEVAARLLDPGNRRSKPLDSLADYAKPTDPTAPHRAQPDLRIGALEVLRVSEQRSGSCTVILAVHAVVPQADYERCFNTTMRLGALPHLGGFLTELLASPEVCGEHPLTLASDHQEREGWFAPPLLTLTWVPWRLSAAWSPGPGSKPRTPGAGQGAWVSEEVQSLLRADAELGAAASSRLGAPQLAVSGWQWSDFPTPGGVELSEENYQAHLKRTHLLSQSWAVAVGRTGTAYLARQSTDPFLCEGMLRACSTDLDIHLLVALDRLRVRSLSQQLADTAERLRDHLHQGACPAHQQERLDQLIDNAIALDSEAVAFLASEWWTNIAEHHRVDQLLAWMQEAAGLDDAVAQIVQQARLLRETVQTLIEREERRVDAERNAIERRRQELERERQAAEARQQQTLEWAVGVLAFIGVPLTVLLEIWINWDPGARMVERADGGGWHPCPWSSSSQCSSASSSPGCSTSASSRPTARTRAPPTIPEPAGPSEPRGPPGRTTRPPHPVRPCRRPHESRRW</sequence>
<keyword evidence="5" id="KW-1185">Reference proteome</keyword>
<name>A0A448KBR7_9ACTO</name>
<evidence type="ECO:0000313" key="5">
    <source>
        <dbReference type="Proteomes" id="UP000276899"/>
    </source>
</evidence>
<dbReference type="KEGG" id="asla:NCTC11923_00995"/>
<accession>A0A448KBR7</accession>
<dbReference type="RefSeq" id="WP_026428187.1">
    <property type="nucleotide sequence ID" value="NZ_CBCRWE010000042.1"/>
</dbReference>
<dbReference type="STRING" id="1278298.GCA_000428685_02381"/>
<evidence type="ECO:0000256" key="1">
    <source>
        <dbReference type="SAM" id="Coils"/>
    </source>
</evidence>